<dbReference type="GO" id="GO:0000722">
    <property type="term" value="P:telomere maintenance via recombination"/>
    <property type="evidence" value="ECO:0007669"/>
    <property type="project" value="TreeGrafter"/>
</dbReference>
<dbReference type="Proteomes" id="UP001230268">
    <property type="component" value="Unassembled WGS sequence"/>
</dbReference>
<gene>
    <name evidence="2" type="ORF">BgAZ_300770</name>
</gene>
<dbReference type="PANTHER" id="PTHR46487:SF1">
    <property type="entry name" value="DNA REPAIR PROTEIN XRCC3"/>
    <property type="match status" value="1"/>
</dbReference>
<evidence type="ECO:0000313" key="2">
    <source>
        <dbReference type="EMBL" id="KAK1442559.1"/>
    </source>
</evidence>
<evidence type="ECO:0000313" key="3">
    <source>
        <dbReference type="Proteomes" id="UP001230268"/>
    </source>
</evidence>
<keyword evidence="3" id="KW-1185">Reference proteome</keyword>
<feature type="domain" description="RecA family profile 1" evidence="1">
    <location>
        <begin position="23"/>
        <end position="96"/>
    </location>
</feature>
<dbReference type="GO" id="GO:0000400">
    <property type="term" value="F:four-way junction DNA binding"/>
    <property type="evidence" value="ECO:0007669"/>
    <property type="project" value="TreeGrafter"/>
</dbReference>
<dbReference type="EMBL" id="JAVEPI010000003">
    <property type="protein sequence ID" value="KAK1442559.1"/>
    <property type="molecule type" value="Genomic_DNA"/>
</dbReference>
<evidence type="ECO:0000259" key="1">
    <source>
        <dbReference type="PROSITE" id="PS50162"/>
    </source>
</evidence>
<dbReference type="GO" id="GO:0045003">
    <property type="term" value="P:double-strand break repair via synthesis-dependent strand annealing"/>
    <property type="evidence" value="ECO:0007669"/>
    <property type="project" value="TreeGrafter"/>
</dbReference>
<dbReference type="GO" id="GO:0090656">
    <property type="term" value="P:t-circle formation"/>
    <property type="evidence" value="ECO:0007669"/>
    <property type="project" value="TreeGrafter"/>
</dbReference>
<dbReference type="InterPro" id="IPR013632">
    <property type="entry name" value="Rad51_C"/>
</dbReference>
<organism evidence="2 3">
    <name type="scientific">Babesia gibsoni</name>
    <dbReference type="NCBI Taxonomy" id="33632"/>
    <lineage>
        <taxon>Eukaryota</taxon>
        <taxon>Sar</taxon>
        <taxon>Alveolata</taxon>
        <taxon>Apicomplexa</taxon>
        <taxon>Aconoidasida</taxon>
        <taxon>Piroplasmida</taxon>
        <taxon>Babesiidae</taxon>
        <taxon>Babesia</taxon>
    </lineage>
</organism>
<dbReference type="AlphaFoldDB" id="A0AAD8LHZ6"/>
<dbReference type="PROSITE" id="PS50162">
    <property type="entry name" value="RECA_2"/>
    <property type="match status" value="1"/>
</dbReference>
<accession>A0AAD8LHZ6</accession>
<dbReference type="GO" id="GO:0005657">
    <property type="term" value="C:replication fork"/>
    <property type="evidence" value="ECO:0007669"/>
    <property type="project" value="TreeGrafter"/>
</dbReference>
<dbReference type="SUPFAM" id="SSF52540">
    <property type="entry name" value="P-loop containing nucleoside triphosphate hydrolases"/>
    <property type="match status" value="1"/>
</dbReference>
<sequence>MSTTPSSVRSLQEIWETADVSHTPRPLEFGVSEIDAAFSGGLSCGKLYEVYGEPGAGKTQLALTLVAQKLISIHLNKGDEIIIYLHSTGTFPIERLCEVIDGKLRAQQYESNVDSSLIRAILRNLRIDKVVDPPGLISKLVNFQSNVKDATKVSDQPPACISSQVAFLLKRLAFQMQMSVLVVNEVSGTPENNVMGVRPVAAISTTLNNASRSKPALGDTWTQSLNCRVAMYHTKNIITTRRFIQIAFCANAPSSDPIPIVINNRGVDTGTSDHAR</sequence>
<dbReference type="GO" id="GO:0071140">
    <property type="term" value="P:resolution of mitotic recombination intermediates"/>
    <property type="evidence" value="ECO:0007669"/>
    <property type="project" value="TreeGrafter"/>
</dbReference>
<dbReference type="InterPro" id="IPR020588">
    <property type="entry name" value="RecA_ATP-bd"/>
</dbReference>
<protein>
    <recommendedName>
        <fullName evidence="1">RecA family profile 1 domain-containing protein</fullName>
    </recommendedName>
</protein>
<dbReference type="GO" id="GO:0140664">
    <property type="term" value="F:ATP-dependent DNA damage sensor activity"/>
    <property type="evidence" value="ECO:0007669"/>
    <property type="project" value="InterPro"/>
</dbReference>
<name>A0AAD8LHZ6_BABGI</name>
<dbReference type="GO" id="GO:0033065">
    <property type="term" value="C:Rad51C-XRCC3 complex"/>
    <property type="evidence" value="ECO:0007669"/>
    <property type="project" value="TreeGrafter"/>
</dbReference>
<proteinExistence type="predicted"/>
<comment type="caution">
    <text evidence="2">The sequence shown here is derived from an EMBL/GenBank/DDBJ whole genome shotgun (WGS) entry which is preliminary data.</text>
</comment>
<dbReference type="InterPro" id="IPR027417">
    <property type="entry name" value="P-loop_NTPase"/>
</dbReference>
<reference evidence="2" key="1">
    <citation type="submission" date="2023-08" db="EMBL/GenBank/DDBJ databases">
        <title>Draft sequence of the Babesia gibsoni genome.</title>
        <authorList>
            <person name="Yamagishi J.Y."/>
            <person name="Xuan X.X."/>
        </authorList>
    </citation>
    <scope>NUCLEOTIDE SEQUENCE</scope>
    <source>
        <strain evidence="2">Azabu</strain>
    </source>
</reference>
<dbReference type="Pfam" id="PF08423">
    <property type="entry name" value="Rad51"/>
    <property type="match status" value="1"/>
</dbReference>
<dbReference type="Gene3D" id="3.40.50.300">
    <property type="entry name" value="P-loop containing nucleotide triphosphate hydrolases"/>
    <property type="match status" value="1"/>
</dbReference>
<dbReference type="PANTHER" id="PTHR46487">
    <property type="entry name" value="DNA REPAIR PROTEIN XRCC3"/>
    <property type="match status" value="1"/>
</dbReference>
<dbReference type="GO" id="GO:0005524">
    <property type="term" value="F:ATP binding"/>
    <property type="evidence" value="ECO:0007669"/>
    <property type="project" value="InterPro"/>
</dbReference>